<evidence type="ECO:0000313" key="4">
    <source>
        <dbReference type="Proteomes" id="UP001385951"/>
    </source>
</evidence>
<accession>A0AAW0GD36</accession>
<feature type="domain" description="DUF6534" evidence="2">
    <location>
        <begin position="176"/>
        <end position="259"/>
    </location>
</feature>
<dbReference type="EMBL" id="JASBNA010000008">
    <property type="protein sequence ID" value="KAK7689447.1"/>
    <property type="molecule type" value="Genomic_DNA"/>
</dbReference>
<dbReference type="PANTHER" id="PTHR40465">
    <property type="entry name" value="CHROMOSOME 1, WHOLE GENOME SHOTGUN SEQUENCE"/>
    <property type="match status" value="1"/>
</dbReference>
<feature type="transmembrane region" description="Helical" evidence="1">
    <location>
        <begin position="206"/>
        <end position="230"/>
    </location>
</feature>
<organism evidence="3 4">
    <name type="scientific">Cerrena zonata</name>
    <dbReference type="NCBI Taxonomy" id="2478898"/>
    <lineage>
        <taxon>Eukaryota</taxon>
        <taxon>Fungi</taxon>
        <taxon>Dikarya</taxon>
        <taxon>Basidiomycota</taxon>
        <taxon>Agaricomycotina</taxon>
        <taxon>Agaricomycetes</taxon>
        <taxon>Polyporales</taxon>
        <taxon>Cerrenaceae</taxon>
        <taxon>Cerrena</taxon>
    </lineage>
</organism>
<feature type="transmembrane region" description="Helical" evidence="1">
    <location>
        <begin position="14"/>
        <end position="40"/>
    </location>
</feature>
<feature type="transmembrane region" description="Helical" evidence="1">
    <location>
        <begin position="89"/>
        <end position="111"/>
    </location>
</feature>
<feature type="transmembrane region" description="Helical" evidence="1">
    <location>
        <begin position="52"/>
        <end position="77"/>
    </location>
</feature>
<reference evidence="3 4" key="1">
    <citation type="submission" date="2022-09" db="EMBL/GenBank/DDBJ databases">
        <authorList>
            <person name="Palmer J.M."/>
        </authorList>
    </citation>
    <scope>NUCLEOTIDE SEQUENCE [LARGE SCALE GENOMIC DNA]</scope>
    <source>
        <strain evidence="3 4">DSM 7382</strain>
    </source>
</reference>
<evidence type="ECO:0000259" key="2">
    <source>
        <dbReference type="Pfam" id="PF20152"/>
    </source>
</evidence>
<sequence length="322" mass="36536">MSTHPPTHPSPEQWMGGLLVGATISLMLYGVVAMQTYLYMHNNHKDNRWLRIGVWIVLLAETIHTAFLIHMCFVYAIQGFGNFVTAGKILWSGSAIIYMELVVLVVAHIYYLRRTWIFSKGSFLVTGFLLFLLILRLGFGLFNGIMMYKTPTWSGYRDKRMIFVTVTCGNAFAVLLELSVTIITILQFRRYRTGYKKTDSVLRWLIVYTVHSCALTTIISMMLLFSYVFIQNSLLYTGFYAVRSKLYANTFLGLLNTRETRQDMLRTTSGLEFASRGNQSGPPGNTVQQFVRPIEIAQNSETFVLSESASGFASYASKTAEL</sequence>
<evidence type="ECO:0000256" key="1">
    <source>
        <dbReference type="SAM" id="Phobius"/>
    </source>
</evidence>
<dbReference type="PANTHER" id="PTHR40465:SF1">
    <property type="entry name" value="DUF6534 DOMAIN-CONTAINING PROTEIN"/>
    <property type="match status" value="1"/>
</dbReference>
<comment type="caution">
    <text evidence="3">The sequence shown here is derived from an EMBL/GenBank/DDBJ whole genome shotgun (WGS) entry which is preliminary data.</text>
</comment>
<evidence type="ECO:0000313" key="3">
    <source>
        <dbReference type="EMBL" id="KAK7689447.1"/>
    </source>
</evidence>
<feature type="transmembrane region" description="Helical" evidence="1">
    <location>
        <begin position="123"/>
        <end position="142"/>
    </location>
</feature>
<keyword evidence="1" id="KW-0812">Transmembrane</keyword>
<keyword evidence="4" id="KW-1185">Reference proteome</keyword>
<dbReference type="Proteomes" id="UP001385951">
    <property type="component" value="Unassembled WGS sequence"/>
</dbReference>
<dbReference type="AlphaFoldDB" id="A0AAW0GD36"/>
<name>A0AAW0GD36_9APHY</name>
<keyword evidence="1" id="KW-0472">Membrane</keyword>
<keyword evidence="1" id="KW-1133">Transmembrane helix</keyword>
<proteinExistence type="predicted"/>
<feature type="transmembrane region" description="Helical" evidence="1">
    <location>
        <begin position="162"/>
        <end position="186"/>
    </location>
</feature>
<dbReference type="Pfam" id="PF20152">
    <property type="entry name" value="DUF6534"/>
    <property type="match status" value="1"/>
</dbReference>
<gene>
    <name evidence="3" type="ORF">QCA50_007239</name>
</gene>
<protein>
    <recommendedName>
        <fullName evidence="2">DUF6534 domain-containing protein</fullName>
    </recommendedName>
</protein>
<dbReference type="InterPro" id="IPR045339">
    <property type="entry name" value="DUF6534"/>
</dbReference>